<evidence type="ECO:0000259" key="4">
    <source>
        <dbReference type="PROSITE" id="PS51833"/>
    </source>
</evidence>
<dbReference type="Pfam" id="PF08668">
    <property type="entry name" value="HDOD"/>
    <property type="match status" value="1"/>
</dbReference>
<evidence type="ECO:0000256" key="2">
    <source>
        <dbReference type="PROSITE-ProRule" id="PRU00169"/>
    </source>
</evidence>
<keyword evidence="1" id="KW-0597">Phosphoprotein</keyword>
<sequence length="374" mass="41269">MRVMILDNDRWNAEVLEKIILSISPNLKVDIYSRVHQAIAAHREGDYQLVMSELSLPDAPGSDLLKQIRRTDSTTPLVIITGQADRSSIMAVRPLGISAFITKPFQVRHVLDCLSKLLPAGTATDSSPAHSTSFKEHLATLPAQALDLPVIATVRTQLLNYLDGQPFDLRKLAESMKHDPALCAKLVAVANSTAYNTDGRACLSHLEALRKLGVQTSLNIALGMALRQFTQQAEGPVKEMIERQLLATDQLAEKAVALAVKCNKEPALLHTAALLHRMGELCVLYHAQVWVNSGSSLGEDELLQAINLFSENFANSLKVNWQLPMPLRELIGAVYALPKTQIRRKQVIMRLAAAEQRDEEPASIERLRRMAGLT</sequence>
<dbReference type="InterPro" id="IPR011006">
    <property type="entry name" value="CheY-like_superfamily"/>
</dbReference>
<dbReference type="SUPFAM" id="SSF109604">
    <property type="entry name" value="HD-domain/PDEase-like"/>
    <property type="match status" value="1"/>
</dbReference>
<dbReference type="GO" id="GO:0000160">
    <property type="term" value="P:phosphorelay signal transduction system"/>
    <property type="evidence" value="ECO:0007669"/>
    <property type="project" value="InterPro"/>
</dbReference>
<dbReference type="SMART" id="SM00448">
    <property type="entry name" value="REC"/>
    <property type="match status" value="1"/>
</dbReference>
<comment type="caution">
    <text evidence="2">Lacks conserved residue(s) required for the propagation of feature annotation.</text>
</comment>
<dbReference type="RefSeq" id="WP_150549154.1">
    <property type="nucleotide sequence ID" value="NZ_LR215729.2"/>
</dbReference>
<dbReference type="PROSITE" id="PS51833">
    <property type="entry name" value="HDOD"/>
    <property type="match status" value="1"/>
</dbReference>
<dbReference type="Gene3D" id="3.40.50.2300">
    <property type="match status" value="1"/>
</dbReference>
<dbReference type="Gene3D" id="1.10.3210.10">
    <property type="entry name" value="Hypothetical protein af1432"/>
    <property type="match status" value="1"/>
</dbReference>
<reference evidence="5" key="1">
    <citation type="submission" date="2019-02" db="EMBL/GenBank/DDBJ databases">
        <authorList>
            <consortium name="Genoscope - CEA"/>
            <person name="William W."/>
        </authorList>
    </citation>
    <scope>NUCLEOTIDE SEQUENCE [LARGE SCALE GENOMIC DNA]</scope>
    <source>
        <strain evidence="5">YSy11</strain>
    </source>
</reference>
<dbReference type="CDD" id="cd00156">
    <property type="entry name" value="REC"/>
    <property type="match status" value="1"/>
</dbReference>
<gene>
    <name evidence="5" type="ORF">PMYSY11_3798</name>
</gene>
<dbReference type="AlphaFoldDB" id="A0A653EAH0"/>
<evidence type="ECO:0000313" key="5">
    <source>
        <dbReference type="EMBL" id="VEV98842.1"/>
    </source>
</evidence>
<dbReference type="InterPro" id="IPR001789">
    <property type="entry name" value="Sig_transdc_resp-reg_receiver"/>
</dbReference>
<dbReference type="EMBL" id="LR215729">
    <property type="protein sequence ID" value="VEV98842.1"/>
    <property type="molecule type" value="Genomic_DNA"/>
</dbReference>
<dbReference type="PANTHER" id="PTHR44591">
    <property type="entry name" value="STRESS RESPONSE REGULATOR PROTEIN 1"/>
    <property type="match status" value="1"/>
</dbReference>
<protein>
    <submittedName>
        <fullName evidence="5">Uncharacterized protein</fullName>
    </submittedName>
</protein>
<evidence type="ECO:0000256" key="1">
    <source>
        <dbReference type="ARBA" id="ARBA00022553"/>
    </source>
</evidence>
<feature type="domain" description="HDOD" evidence="4">
    <location>
        <begin position="148"/>
        <end position="337"/>
    </location>
</feature>
<dbReference type="SUPFAM" id="SSF52172">
    <property type="entry name" value="CheY-like"/>
    <property type="match status" value="1"/>
</dbReference>
<dbReference type="Pfam" id="PF00072">
    <property type="entry name" value="Response_reg"/>
    <property type="match status" value="1"/>
</dbReference>
<dbReference type="PROSITE" id="PS50110">
    <property type="entry name" value="RESPONSE_REGULATORY"/>
    <property type="match status" value="1"/>
</dbReference>
<dbReference type="PANTHER" id="PTHR44591:SF3">
    <property type="entry name" value="RESPONSE REGULATORY DOMAIN-CONTAINING PROTEIN"/>
    <property type="match status" value="1"/>
</dbReference>
<accession>A0A653EAH0</accession>
<evidence type="ECO:0000259" key="3">
    <source>
        <dbReference type="PROSITE" id="PS50110"/>
    </source>
</evidence>
<organism evidence="5">
    <name type="scientific">Pseudomonas marincola</name>
    <dbReference type="NCBI Taxonomy" id="437900"/>
    <lineage>
        <taxon>Bacteria</taxon>
        <taxon>Pseudomonadati</taxon>
        <taxon>Pseudomonadota</taxon>
        <taxon>Gammaproteobacteria</taxon>
        <taxon>Pseudomonadales</taxon>
        <taxon>Pseudomonadaceae</taxon>
        <taxon>Pseudomonas</taxon>
    </lineage>
</organism>
<feature type="domain" description="Response regulatory" evidence="3">
    <location>
        <begin position="2"/>
        <end position="118"/>
    </location>
</feature>
<dbReference type="InterPro" id="IPR013976">
    <property type="entry name" value="HDOD"/>
</dbReference>
<name>A0A653EAH0_9PSED</name>
<dbReference type="InterPro" id="IPR050595">
    <property type="entry name" value="Bact_response_regulator"/>
</dbReference>
<proteinExistence type="predicted"/>